<keyword evidence="10 12" id="KW-0472">Membrane</keyword>
<feature type="transmembrane region" description="Helical" evidence="12">
    <location>
        <begin position="323"/>
        <end position="345"/>
    </location>
</feature>
<proteinExistence type="inferred from homology"/>
<evidence type="ECO:0000313" key="13">
    <source>
        <dbReference type="EMBL" id="NDY94684.1"/>
    </source>
</evidence>
<dbReference type="AlphaFoldDB" id="A0A845UVX7"/>
<comment type="function">
    <text evidence="1">Part of the ABC transporter complex LptBFG involved in the translocation of lipopolysaccharide (LPS) from the inner membrane to the outer membrane.</text>
</comment>
<feature type="transmembrane region" description="Helical" evidence="12">
    <location>
        <begin position="12"/>
        <end position="32"/>
    </location>
</feature>
<comment type="subcellular location">
    <subcellularLocation>
        <location evidence="2">Cell inner membrane</location>
        <topology evidence="2">Multi-pass membrane protein</topology>
    </subcellularLocation>
</comment>
<evidence type="ECO:0000256" key="3">
    <source>
        <dbReference type="ARBA" id="ARBA00007725"/>
    </source>
</evidence>
<evidence type="ECO:0000256" key="10">
    <source>
        <dbReference type="ARBA" id="ARBA00023136"/>
    </source>
</evidence>
<comment type="subunit">
    <text evidence="11">Component of the lipopolysaccharide transport and assembly complex. The LptBFG transporter is composed of two ATP-binding proteins (LptB) and two transmembrane proteins (LptF and LptG).</text>
</comment>
<evidence type="ECO:0000256" key="6">
    <source>
        <dbReference type="ARBA" id="ARBA00022475"/>
    </source>
</evidence>
<dbReference type="GO" id="GO:0055085">
    <property type="term" value="P:transmembrane transport"/>
    <property type="evidence" value="ECO:0007669"/>
    <property type="project" value="InterPro"/>
</dbReference>
<dbReference type="InterPro" id="IPR030922">
    <property type="entry name" value="LptF"/>
</dbReference>
<protein>
    <recommendedName>
        <fullName evidence="4">Lipopolysaccharide export system permease protein LptF</fullName>
    </recommendedName>
</protein>
<comment type="caution">
    <text evidence="13">The sequence shown here is derived from an EMBL/GenBank/DDBJ whole genome shotgun (WGS) entry which is preliminary data.</text>
</comment>
<keyword evidence="7" id="KW-0997">Cell inner membrane</keyword>
<evidence type="ECO:0000256" key="12">
    <source>
        <dbReference type="SAM" id="Phobius"/>
    </source>
</evidence>
<evidence type="ECO:0000256" key="7">
    <source>
        <dbReference type="ARBA" id="ARBA00022519"/>
    </source>
</evidence>
<dbReference type="NCBIfam" id="TIGR04407">
    <property type="entry name" value="LptF_YjgP"/>
    <property type="match status" value="1"/>
</dbReference>
<dbReference type="PANTHER" id="PTHR33529:SF7">
    <property type="entry name" value="LIPOPOLYSACCHARIDE EXPORT SYSTEM PERMEASE PROTEIN LPTF"/>
    <property type="match status" value="1"/>
</dbReference>
<feature type="transmembrane region" description="Helical" evidence="12">
    <location>
        <begin position="263"/>
        <end position="284"/>
    </location>
</feature>
<dbReference type="PANTHER" id="PTHR33529">
    <property type="entry name" value="SLR0882 PROTEIN-RELATED"/>
    <property type="match status" value="1"/>
</dbReference>
<evidence type="ECO:0000256" key="8">
    <source>
        <dbReference type="ARBA" id="ARBA00022692"/>
    </source>
</evidence>
<keyword evidence="5" id="KW-0813">Transport</keyword>
<dbReference type="Pfam" id="PF03739">
    <property type="entry name" value="LptF_LptG"/>
    <property type="match status" value="1"/>
</dbReference>
<sequence length="354" mass="38982">MLIERYLACEMLRPVIGIFVFLTVVVLVFYASQLLGRAALEGLPMGIVLRMAGLRLGLFLDVLVPISLLLGTVIGLGRLQAAHEIIALAAVGGGRRRVVKALLVAVILMIVVVAAASMLFRPWAYATLYELEREMAAELNLDRVEPGRFQVGDEQWLIYAQGRSEAGLEDVMVRQRAEQFSGLIRAQRLIQESAGDGVVRLVFEGDVHSYTMASEGEPDIVARFDRFAMLLRVREPPGRERLRRAMSTRRLLDDPTPTEMAELQWRLVGPVTVLVLGLAGLALSRINPRSGQSARVLSATLVGTLYFSAMGVVINWVEQARFPFVPGGFAVPLVVLMVLGVRYWLVQRGPGPPL</sequence>
<gene>
    <name evidence="13" type="primary">lptF</name>
    <name evidence="13" type="ORF">G3I74_02935</name>
</gene>
<feature type="transmembrane region" description="Helical" evidence="12">
    <location>
        <begin position="296"/>
        <end position="317"/>
    </location>
</feature>
<name>A0A845UVX7_9GAMM</name>
<evidence type="ECO:0000313" key="14">
    <source>
        <dbReference type="Proteomes" id="UP000484885"/>
    </source>
</evidence>
<dbReference type="Proteomes" id="UP000484885">
    <property type="component" value="Unassembled WGS sequence"/>
</dbReference>
<evidence type="ECO:0000256" key="9">
    <source>
        <dbReference type="ARBA" id="ARBA00022989"/>
    </source>
</evidence>
<keyword evidence="8 12" id="KW-0812">Transmembrane</keyword>
<comment type="similarity">
    <text evidence="3">Belongs to the LptF/LptG family.</text>
</comment>
<evidence type="ECO:0000256" key="1">
    <source>
        <dbReference type="ARBA" id="ARBA00002265"/>
    </source>
</evidence>
<evidence type="ECO:0000256" key="11">
    <source>
        <dbReference type="ARBA" id="ARBA00026081"/>
    </source>
</evidence>
<dbReference type="GO" id="GO:0015920">
    <property type="term" value="P:lipopolysaccharide transport"/>
    <property type="evidence" value="ECO:0007669"/>
    <property type="project" value="TreeGrafter"/>
</dbReference>
<dbReference type="EMBL" id="JAAGSC010000031">
    <property type="protein sequence ID" value="NDY94684.1"/>
    <property type="molecule type" value="Genomic_DNA"/>
</dbReference>
<keyword evidence="9 12" id="KW-1133">Transmembrane helix</keyword>
<evidence type="ECO:0000256" key="4">
    <source>
        <dbReference type="ARBA" id="ARBA00014213"/>
    </source>
</evidence>
<organism evidence="13 14">
    <name type="scientific">Wenzhouxiangella limi</name>
    <dbReference type="NCBI Taxonomy" id="2707351"/>
    <lineage>
        <taxon>Bacteria</taxon>
        <taxon>Pseudomonadati</taxon>
        <taxon>Pseudomonadota</taxon>
        <taxon>Gammaproteobacteria</taxon>
        <taxon>Chromatiales</taxon>
        <taxon>Wenzhouxiangellaceae</taxon>
        <taxon>Wenzhouxiangella</taxon>
    </lineage>
</organism>
<accession>A0A845UVX7</accession>
<evidence type="ECO:0000256" key="2">
    <source>
        <dbReference type="ARBA" id="ARBA00004429"/>
    </source>
</evidence>
<keyword evidence="6" id="KW-1003">Cell membrane</keyword>
<feature type="transmembrane region" description="Helical" evidence="12">
    <location>
        <begin position="52"/>
        <end position="77"/>
    </location>
</feature>
<dbReference type="InterPro" id="IPR005495">
    <property type="entry name" value="LptG/LptF_permease"/>
</dbReference>
<feature type="transmembrane region" description="Helical" evidence="12">
    <location>
        <begin position="98"/>
        <end position="120"/>
    </location>
</feature>
<keyword evidence="14" id="KW-1185">Reference proteome</keyword>
<evidence type="ECO:0000256" key="5">
    <source>
        <dbReference type="ARBA" id="ARBA00022448"/>
    </source>
</evidence>
<reference evidence="13 14" key="1">
    <citation type="submission" date="2020-02" db="EMBL/GenBank/DDBJ databases">
        <authorList>
            <person name="Zhang X.-Y."/>
        </authorList>
    </citation>
    <scope>NUCLEOTIDE SEQUENCE [LARGE SCALE GENOMIC DNA]</scope>
    <source>
        <strain evidence="13 14">C33</strain>
    </source>
</reference>
<dbReference type="RefSeq" id="WP_164210077.1">
    <property type="nucleotide sequence ID" value="NZ_JAAGSC010000031.1"/>
</dbReference>
<dbReference type="GO" id="GO:0043190">
    <property type="term" value="C:ATP-binding cassette (ABC) transporter complex"/>
    <property type="evidence" value="ECO:0007669"/>
    <property type="project" value="InterPro"/>
</dbReference>